<dbReference type="Gene3D" id="2.60.120.620">
    <property type="entry name" value="q2cbj1_9rhob like domain"/>
    <property type="match status" value="1"/>
</dbReference>
<dbReference type="GO" id="GO:0031418">
    <property type="term" value="F:L-ascorbic acid binding"/>
    <property type="evidence" value="ECO:0007669"/>
    <property type="project" value="UniProtKB-KW"/>
</dbReference>
<feature type="binding site" evidence="7">
    <location>
        <position position="169"/>
    </location>
    <ligand>
        <name>2-oxoglutarate</name>
        <dbReference type="ChEBI" id="CHEBI:16810"/>
    </ligand>
</feature>
<dbReference type="PANTHER" id="PTHR41536">
    <property type="entry name" value="PKHD-TYPE HYDROXYLASE YBIX"/>
    <property type="match status" value="1"/>
</dbReference>
<evidence type="ECO:0000256" key="1">
    <source>
        <dbReference type="ARBA" id="ARBA00001961"/>
    </source>
</evidence>
<dbReference type="Gene3D" id="4.10.860.20">
    <property type="entry name" value="Rabenosyn, Rab binding domain"/>
    <property type="match status" value="1"/>
</dbReference>
<feature type="domain" description="Fe2OG dioxygenase" evidence="8">
    <location>
        <begin position="78"/>
        <end position="178"/>
    </location>
</feature>
<dbReference type="Pfam" id="PF13640">
    <property type="entry name" value="2OG-FeII_Oxy_3"/>
    <property type="match status" value="1"/>
</dbReference>
<dbReference type="InterPro" id="IPR044862">
    <property type="entry name" value="Pro_4_hyd_alph_FE2OG_OXY"/>
</dbReference>
<keyword evidence="2 7" id="KW-0479">Metal-binding</keyword>
<keyword evidence="3 7" id="KW-0847">Vitamin C</keyword>
<name>A0A248LFZ6_9NEIS</name>
<gene>
    <name evidence="9" type="ORF">LHGZ1_0485</name>
</gene>
<evidence type="ECO:0000313" key="9">
    <source>
        <dbReference type="EMBL" id="ASJ23316.1"/>
    </source>
</evidence>
<dbReference type="SMART" id="SM00702">
    <property type="entry name" value="P4Hc"/>
    <property type="match status" value="1"/>
</dbReference>
<dbReference type="GO" id="GO:0016706">
    <property type="term" value="F:2-oxoglutarate-dependent dioxygenase activity"/>
    <property type="evidence" value="ECO:0007669"/>
    <property type="project" value="UniProtKB-UniRule"/>
</dbReference>
<dbReference type="AlphaFoldDB" id="A0A248LFZ6"/>
<dbReference type="InterPro" id="IPR023550">
    <property type="entry name" value="PKHD_hydroxylase"/>
</dbReference>
<dbReference type="Proteomes" id="UP000197424">
    <property type="component" value="Chromosome"/>
</dbReference>
<evidence type="ECO:0000256" key="2">
    <source>
        <dbReference type="ARBA" id="ARBA00022723"/>
    </source>
</evidence>
<dbReference type="InterPro" id="IPR005123">
    <property type="entry name" value="Oxoglu/Fe-dep_dioxygenase_dom"/>
</dbReference>
<evidence type="ECO:0000256" key="5">
    <source>
        <dbReference type="ARBA" id="ARBA00023002"/>
    </source>
</evidence>
<evidence type="ECO:0000256" key="7">
    <source>
        <dbReference type="HAMAP-Rule" id="MF_00657"/>
    </source>
</evidence>
<feature type="binding site" evidence="7">
    <location>
        <position position="96"/>
    </location>
    <ligand>
        <name>Fe cation</name>
        <dbReference type="ChEBI" id="CHEBI:24875"/>
    </ligand>
</feature>
<dbReference type="NCBIfam" id="NF003973">
    <property type="entry name" value="PRK05467.1-2"/>
    <property type="match status" value="1"/>
</dbReference>
<evidence type="ECO:0000256" key="6">
    <source>
        <dbReference type="ARBA" id="ARBA00023004"/>
    </source>
</evidence>
<dbReference type="GO" id="GO:0006974">
    <property type="term" value="P:DNA damage response"/>
    <property type="evidence" value="ECO:0007669"/>
    <property type="project" value="TreeGrafter"/>
</dbReference>
<comment type="cofactor">
    <cofactor evidence="7">
        <name>Fe(2+)</name>
        <dbReference type="ChEBI" id="CHEBI:29033"/>
    </cofactor>
    <text evidence="7">Binds 1 Fe(2+) ion per subunit.</text>
</comment>
<dbReference type="SUPFAM" id="SSF51197">
    <property type="entry name" value="Clavaminate synthase-like"/>
    <property type="match status" value="1"/>
</dbReference>
<sequence length="226" mass="25551">MLLHIPYVLTREQVRTCRARLDAADWADGRITAGSQSAQVKRNLQLPQSSPVAQELSALVEQTLRQHPLFFSAALPKRFFPPLFNRYEGGMNFGNHVDNALRYLPGTTDAVRTDVSATLFLSDPDEYDGGELIVEDTYGVHSVKLPAGDIVVYPSTSLHRVEPVSRGARVASFMWIQSLVREDARRTLLFDMDMNIQRLRERHGDTEELVGLTSTYHNLLRLWAEV</sequence>
<keyword evidence="5 7" id="KW-0560">Oxidoreductase</keyword>
<dbReference type="PANTHER" id="PTHR41536:SF1">
    <property type="entry name" value="PKHD-TYPE HYDROXYLASE YBIX"/>
    <property type="match status" value="1"/>
</dbReference>
<comment type="cofactor">
    <cofactor evidence="1 7">
        <name>L-ascorbate</name>
        <dbReference type="ChEBI" id="CHEBI:38290"/>
    </cofactor>
</comment>
<organism evidence="9 10">
    <name type="scientific">Laribacter hongkongensis</name>
    <dbReference type="NCBI Taxonomy" id="168471"/>
    <lineage>
        <taxon>Bacteria</taxon>
        <taxon>Pseudomonadati</taxon>
        <taxon>Pseudomonadota</taxon>
        <taxon>Betaproteobacteria</taxon>
        <taxon>Neisseriales</taxon>
        <taxon>Aquaspirillaceae</taxon>
        <taxon>Laribacter</taxon>
    </lineage>
</organism>
<evidence type="ECO:0000259" key="8">
    <source>
        <dbReference type="PROSITE" id="PS51471"/>
    </source>
</evidence>
<dbReference type="GO" id="GO:0005506">
    <property type="term" value="F:iron ion binding"/>
    <property type="evidence" value="ECO:0007669"/>
    <property type="project" value="UniProtKB-UniRule"/>
</dbReference>
<dbReference type="GO" id="GO:0006879">
    <property type="term" value="P:intracellular iron ion homeostasis"/>
    <property type="evidence" value="ECO:0007669"/>
    <property type="project" value="TreeGrafter"/>
</dbReference>
<dbReference type="RefSeq" id="WP_088860028.1">
    <property type="nucleotide sequence ID" value="NZ_CP022115.1"/>
</dbReference>
<keyword evidence="4 7" id="KW-0223">Dioxygenase</keyword>
<dbReference type="InterPro" id="IPR041097">
    <property type="entry name" value="PKHD_C"/>
</dbReference>
<proteinExistence type="inferred from homology"/>
<protein>
    <submittedName>
        <fullName evidence="9">PKHD-type hydroxylase</fullName>
    </submittedName>
</protein>
<evidence type="ECO:0000313" key="10">
    <source>
        <dbReference type="Proteomes" id="UP000197424"/>
    </source>
</evidence>
<accession>A0A248LFZ6</accession>
<evidence type="ECO:0000256" key="4">
    <source>
        <dbReference type="ARBA" id="ARBA00022964"/>
    </source>
</evidence>
<reference evidence="10" key="1">
    <citation type="submission" date="2017-06" db="EMBL/GenBank/DDBJ databases">
        <title>Whole genome sequence of Laribacter hongkongensis LHGZ1.</title>
        <authorList>
            <person name="Chen D."/>
            <person name="Wu H."/>
            <person name="Chen J."/>
        </authorList>
    </citation>
    <scope>NUCLEOTIDE SEQUENCE [LARGE SCALE GENOMIC DNA]</scope>
    <source>
        <strain evidence="10">LHGZ1</strain>
    </source>
</reference>
<dbReference type="InterPro" id="IPR006620">
    <property type="entry name" value="Pro_4_hyd_alph"/>
</dbReference>
<dbReference type="NCBIfam" id="NF003975">
    <property type="entry name" value="PRK05467.1-4"/>
    <property type="match status" value="1"/>
</dbReference>
<dbReference type="EMBL" id="CP022115">
    <property type="protein sequence ID" value="ASJ23316.1"/>
    <property type="molecule type" value="Genomic_DNA"/>
</dbReference>
<keyword evidence="6 7" id="KW-0408">Iron</keyword>
<dbReference type="NCBIfam" id="NF003974">
    <property type="entry name" value="PRK05467.1-3"/>
    <property type="match status" value="1"/>
</dbReference>
<dbReference type="HAMAP" id="MF_00657">
    <property type="entry name" value="Hydroxyl_YbiX"/>
    <property type="match status" value="1"/>
</dbReference>
<dbReference type="PROSITE" id="PS51471">
    <property type="entry name" value="FE2OG_OXY"/>
    <property type="match status" value="1"/>
</dbReference>
<dbReference type="Pfam" id="PF18331">
    <property type="entry name" value="PKHD_C"/>
    <property type="match status" value="1"/>
</dbReference>
<feature type="binding site" evidence="7">
    <location>
        <position position="98"/>
    </location>
    <ligand>
        <name>Fe cation</name>
        <dbReference type="ChEBI" id="CHEBI:24875"/>
    </ligand>
</feature>
<feature type="binding site" evidence="7">
    <location>
        <position position="159"/>
    </location>
    <ligand>
        <name>Fe cation</name>
        <dbReference type="ChEBI" id="CHEBI:24875"/>
    </ligand>
</feature>
<dbReference type="OrthoDB" id="9812472at2"/>
<evidence type="ECO:0000256" key="3">
    <source>
        <dbReference type="ARBA" id="ARBA00022896"/>
    </source>
</evidence>